<sequence length="121" mass="12928">MPRRGLDRDERSNAMTHDPIQLLARLAHVHATGEAGERVPWALLAVEQREARTHEAAAMLGVLGRTSYPTNPEGLTTPADIAAAAEALIDAWERGEAATGETMARGMPLVMALMRSGSEGT</sequence>
<dbReference type="AlphaFoldDB" id="A0A6J4HQ59"/>
<accession>A0A6J4HQ59</accession>
<feature type="non-terminal residue" evidence="1">
    <location>
        <position position="121"/>
    </location>
</feature>
<evidence type="ECO:0000313" key="1">
    <source>
        <dbReference type="EMBL" id="CAA9229803.1"/>
    </source>
</evidence>
<proteinExistence type="predicted"/>
<organism evidence="1">
    <name type="scientific">uncultured Craurococcus sp</name>
    <dbReference type="NCBI Taxonomy" id="1135998"/>
    <lineage>
        <taxon>Bacteria</taxon>
        <taxon>Pseudomonadati</taxon>
        <taxon>Pseudomonadota</taxon>
        <taxon>Alphaproteobacteria</taxon>
        <taxon>Acetobacterales</taxon>
        <taxon>Acetobacteraceae</taxon>
        <taxon>Craurococcus</taxon>
        <taxon>environmental samples</taxon>
    </lineage>
</organism>
<reference evidence="1" key="1">
    <citation type="submission" date="2020-02" db="EMBL/GenBank/DDBJ databases">
        <authorList>
            <person name="Meier V. D."/>
        </authorList>
    </citation>
    <scope>NUCLEOTIDE SEQUENCE</scope>
    <source>
        <strain evidence="1">AVDCRST_MAG27</strain>
    </source>
</reference>
<name>A0A6J4HQ59_9PROT</name>
<dbReference type="EMBL" id="CADCTD010000039">
    <property type="protein sequence ID" value="CAA9229803.1"/>
    <property type="molecule type" value="Genomic_DNA"/>
</dbReference>
<protein>
    <submittedName>
        <fullName evidence="1">Uncharacterized protein</fullName>
    </submittedName>
</protein>
<gene>
    <name evidence="1" type="ORF">AVDCRST_MAG27-828</name>
</gene>